<evidence type="ECO:0000313" key="3">
    <source>
        <dbReference type="Proteomes" id="UP000886653"/>
    </source>
</evidence>
<dbReference type="AlphaFoldDB" id="A0A9P6NP78"/>
<evidence type="ECO:0000313" key="2">
    <source>
        <dbReference type="EMBL" id="KAG0147106.1"/>
    </source>
</evidence>
<keyword evidence="3" id="KW-1185">Reference proteome</keyword>
<protein>
    <submittedName>
        <fullName evidence="2">Uncharacterized protein</fullName>
    </submittedName>
</protein>
<feature type="region of interest" description="Disordered" evidence="1">
    <location>
        <begin position="20"/>
        <end position="40"/>
    </location>
</feature>
<evidence type="ECO:0000256" key="1">
    <source>
        <dbReference type="SAM" id="MobiDB-lite"/>
    </source>
</evidence>
<organism evidence="2 3">
    <name type="scientific">Cronartium quercuum f. sp. fusiforme G11</name>
    <dbReference type="NCBI Taxonomy" id="708437"/>
    <lineage>
        <taxon>Eukaryota</taxon>
        <taxon>Fungi</taxon>
        <taxon>Dikarya</taxon>
        <taxon>Basidiomycota</taxon>
        <taxon>Pucciniomycotina</taxon>
        <taxon>Pucciniomycetes</taxon>
        <taxon>Pucciniales</taxon>
        <taxon>Coleosporiaceae</taxon>
        <taxon>Cronartium</taxon>
    </lineage>
</organism>
<comment type="caution">
    <text evidence="2">The sequence shown here is derived from an EMBL/GenBank/DDBJ whole genome shotgun (WGS) entry which is preliminary data.</text>
</comment>
<dbReference type="Proteomes" id="UP000886653">
    <property type="component" value="Unassembled WGS sequence"/>
</dbReference>
<accession>A0A9P6NP78</accession>
<gene>
    <name evidence="2" type="ORF">CROQUDRAFT_656594</name>
</gene>
<reference evidence="2" key="1">
    <citation type="submission" date="2013-11" db="EMBL/GenBank/DDBJ databases">
        <title>Genome sequence of the fusiform rust pathogen reveals effectors for host alternation and coevolution with pine.</title>
        <authorList>
            <consortium name="DOE Joint Genome Institute"/>
            <person name="Smith K."/>
            <person name="Pendleton A."/>
            <person name="Kubisiak T."/>
            <person name="Anderson C."/>
            <person name="Salamov A."/>
            <person name="Aerts A."/>
            <person name="Riley R."/>
            <person name="Clum A."/>
            <person name="Lindquist E."/>
            <person name="Ence D."/>
            <person name="Campbell M."/>
            <person name="Kronenberg Z."/>
            <person name="Feau N."/>
            <person name="Dhillon B."/>
            <person name="Hamelin R."/>
            <person name="Burleigh J."/>
            <person name="Smith J."/>
            <person name="Yandell M."/>
            <person name="Nelson C."/>
            <person name="Grigoriev I."/>
            <person name="Davis J."/>
        </authorList>
    </citation>
    <scope>NUCLEOTIDE SEQUENCE</scope>
    <source>
        <strain evidence="2">G11</strain>
    </source>
</reference>
<proteinExistence type="predicted"/>
<name>A0A9P6NP78_9BASI</name>
<dbReference type="EMBL" id="MU167252">
    <property type="protein sequence ID" value="KAG0147106.1"/>
    <property type="molecule type" value="Genomic_DNA"/>
</dbReference>
<sequence length="56" mass="6437">MPIRQTFSFGIPESLVDGPMVGSPSNRRIRNPLPNSERHSRLHRYSTYSRACVSMF</sequence>